<name>A0AAV4ZZ61_9AGAM</name>
<dbReference type="Pfam" id="PF12874">
    <property type="entry name" value="zf-met"/>
    <property type="match status" value="1"/>
</dbReference>
<dbReference type="PROSITE" id="PS00028">
    <property type="entry name" value="ZINC_FINGER_C2H2_1"/>
    <property type="match status" value="3"/>
</dbReference>
<evidence type="ECO:0000259" key="6">
    <source>
        <dbReference type="PROSITE" id="PS50157"/>
    </source>
</evidence>
<evidence type="ECO:0000256" key="5">
    <source>
        <dbReference type="PROSITE-ProRule" id="PRU00042"/>
    </source>
</evidence>
<feature type="domain" description="C2H2-type" evidence="6">
    <location>
        <begin position="107"/>
        <end position="130"/>
    </location>
</feature>
<dbReference type="InterPro" id="IPR036236">
    <property type="entry name" value="Znf_C2H2_sf"/>
</dbReference>
<evidence type="ECO:0000256" key="2">
    <source>
        <dbReference type="ARBA" id="ARBA00022737"/>
    </source>
</evidence>
<protein>
    <recommendedName>
        <fullName evidence="6">C2H2-type domain-containing protein</fullName>
    </recommendedName>
</protein>
<dbReference type="GO" id="GO:0008270">
    <property type="term" value="F:zinc ion binding"/>
    <property type="evidence" value="ECO:0007669"/>
    <property type="project" value="UniProtKB-KW"/>
</dbReference>
<dbReference type="PROSITE" id="PS50157">
    <property type="entry name" value="ZINC_FINGER_C2H2_2"/>
    <property type="match status" value="2"/>
</dbReference>
<dbReference type="PANTHER" id="PTHR24379">
    <property type="entry name" value="KRAB AND ZINC FINGER DOMAIN-CONTAINING"/>
    <property type="match status" value="1"/>
</dbReference>
<keyword evidence="3 5" id="KW-0863">Zinc-finger</keyword>
<comment type="caution">
    <text evidence="7">The sequence shown here is derived from an EMBL/GenBank/DDBJ whole genome shotgun (WGS) entry which is preliminary data.</text>
</comment>
<dbReference type="Gene3D" id="3.30.160.60">
    <property type="entry name" value="Classic Zinc Finger"/>
    <property type="match status" value="3"/>
</dbReference>
<dbReference type="SMART" id="SM00355">
    <property type="entry name" value="ZnF_C2H2"/>
    <property type="match status" value="9"/>
</dbReference>
<dbReference type="EMBL" id="BPWL01000001">
    <property type="protein sequence ID" value="GJJ05990.1"/>
    <property type="molecule type" value="Genomic_DNA"/>
</dbReference>
<dbReference type="Proteomes" id="UP001050691">
    <property type="component" value="Unassembled WGS sequence"/>
</dbReference>
<feature type="domain" description="C2H2-type" evidence="6">
    <location>
        <begin position="260"/>
        <end position="284"/>
    </location>
</feature>
<accession>A0AAV4ZZ61</accession>
<evidence type="ECO:0000256" key="4">
    <source>
        <dbReference type="ARBA" id="ARBA00022833"/>
    </source>
</evidence>
<proteinExistence type="predicted"/>
<organism evidence="7 8">
    <name type="scientific">Clathrus columnatus</name>
    <dbReference type="NCBI Taxonomy" id="1419009"/>
    <lineage>
        <taxon>Eukaryota</taxon>
        <taxon>Fungi</taxon>
        <taxon>Dikarya</taxon>
        <taxon>Basidiomycota</taxon>
        <taxon>Agaricomycotina</taxon>
        <taxon>Agaricomycetes</taxon>
        <taxon>Phallomycetidae</taxon>
        <taxon>Phallales</taxon>
        <taxon>Clathraceae</taxon>
        <taxon>Clathrus</taxon>
    </lineage>
</organism>
<dbReference type="AlphaFoldDB" id="A0AAV4ZZ61"/>
<sequence>MPHLCIPCNRKFNSPKALDAHKRDSSNHHICIACDADFATDQSLKQHYVDSVDHVSCKTCLRVFLTNEALIEHYKNSWQHHYCSFCDRHFKTAAALKKHSNSLYAHRFCSRCDKGFADAEDLRRHNREEHYVCTACEQAFGTEDKQIKHAVNHHPYCVDCERAFRTEHDLFQHYSSKHELTEIVCQGHGCAKPFKSYGALTQHFDSGACPSGLNSDHLSKLVVNSYRNKTITGLKTLIKTSISNTVRTTPAQHVRNGRKYACPLCHKTFISYQKFCAHLRSQGHETRLFRCPNQGASCGVEFGTFSALTQHLESGKCGLNRFVLVKDLLALLNRVVGMVKI</sequence>
<keyword evidence="1" id="KW-0479">Metal-binding</keyword>
<evidence type="ECO:0000313" key="8">
    <source>
        <dbReference type="Proteomes" id="UP001050691"/>
    </source>
</evidence>
<evidence type="ECO:0000256" key="1">
    <source>
        <dbReference type="ARBA" id="ARBA00022723"/>
    </source>
</evidence>
<dbReference type="PANTHER" id="PTHR24379:SF121">
    <property type="entry name" value="C2H2-TYPE DOMAIN-CONTAINING PROTEIN"/>
    <property type="match status" value="1"/>
</dbReference>
<gene>
    <name evidence="7" type="ORF">Clacol_000177</name>
</gene>
<evidence type="ECO:0000256" key="3">
    <source>
        <dbReference type="ARBA" id="ARBA00022771"/>
    </source>
</evidence>
<evidence type="ECO:0000313" key="7">
    <source>
        <dbReference type="EMBL" id="GJJ05990.1"/>
    </source>
</evidence>
<keyword evidence="4" id="KW-0862">Zinc</keyword>
<dbReference type="Pfam" id="PF00096">
    <property type="entry name" value="zf-C2H2"/>
    <property type="match status" value="2"/>
</dbReference>
<dbReference type="InterPro" id="IPR013087">
    <property type="entry name" value="Znf_C2H2_type"/>
</dbReference>
<reference evidence="7" key="1">
    <citation type="submission" date="2021-10" db="EMBL/GenBank/DDBJ databases">
        <title>De novo Genome Assembly of Clathrus columnatus (Basidiomycota, Fungi) Using Illumina and Nanopore Sequence Data.</title>
        <authorList>
            <person name="Ogiso-Tanaka E."/>
            <person name="Itagaki H."/>
            <person name="Hosoya T."/>
            <person name="Hosaka K."/>
        </authorList>
    </citation>
    <scope>NUCLEOTIDE SEQUENCE</scope>
    <source>
        <strain evidence="7">MO-923</strain>
    </source>
</reference>
<dbReference type="SUPFAM" id="SSF57667">
    <property type="entry name" value="beta-beta-alpha zinc fingers"/>
    <property type="match status" value="3"/>
</dbReference>
<keyword evidence="2" id="KW-0677">Repeat</keyword>
<keyword evidence="8" id="KW-1185">Reference proteome</keyword>